<dbReference type="AlphaFoldDB" id="A0A482X8J7"/>
<evidence type="ECO:0000313" key="1">
    <source>
        <dbReference type="EMBL" id="RZF41818.1"/>
    </source>
</evidence>
<organism evidence="1 2">
    <name type="scientific">Laodelphax striatellus</name>
    <name type="common">Small brown planthopper</name>
    <name type="synonym">Delphax striatella</name>
    <dbReference type="NCBI Taxonomy" id="195883"/>
    <lineage>
        <taxon>Eukaryota</taxon>
        <taxon>Metazoa</taxon>
        <taxon>Ecdysozoa</taxon>
        <taxon>Arthropoda</taxon>
        <taxon>Hexapoda</taxon>
        <taxon>Insecta</taxon>
        <taxon>Pterygota</taxon>
        <taxon>Neoptera</taxon>
        <taxon>Paraneoptera</taxon>
        <taxon>Hemiptera</taxon>
        <taxon>Auchenorrhyncha</taxon>
        <taxon>Fulgoroidea</taxon>
        <taxon>Delphacidae</taxon>
        <taxon>Criomorphinae</taxon>
        <taxon>Laodelphax</taxon>
    </lineage>
</organism>
<evidence type="ECO:0000313" key="2">
    <source>
        <dbReference type="Proteomes" id="UP000291343"/>
    </source>
</evidence>
<dbReference type="InParanoid" id="A0A482X8J7"/>
<dbReference type="Proteomes" id="UP000291343">
    <property type="component" value="Unassembled WGS sequence"/>
</dbReference>
<proteinExistence type="predicted"/>
<protein>
    <submittedName>
        <fullName evidence="1">Uncharacterized protein</fullName>
    </submittedName>
</protein>
<dbReference type="EMBL" id="QKKF02016138">
    <property type="protein sequence ID" value="RZF41818.1"/>
    <property type="molecule type" value="Genomic_DNA"/>
</dbReference>
<sequence length="140" mass="16236">MDENCADLLKAVPSTPLTRSSTSSVPVLSFYFDYLSCWPQHCSSIFSQFWWPQFFHNRREKRKEEREARKVRMRARYERHLVAAVICRGFIISIDKKCTVCVSIKKYSIVFSPLRTSPVLAMNEIAFPPYQPAVSAIINP</sequence>
<comment type="caution">
    <text evidence="1">The sequence shown here is derived from an EMBL/GenBank/DDBJ whole genome shotgun (WGS) entry which is preliminary data.</text>
</comment>
<accession>A0A482X8J7</accession>
<reference evidence="1 2" key="1">
    <citation type="journal article" date="2017" name="Gigascience">
        <title>Genome sequence of the small brown planthopper, Laodelphax striatellus.</title>
        <authorList>
            <person name="Zhu J."/>
            <person name="Jiang F."/>
            <person name="Wang X."/>
            <person name="Yang P."/>
            <person name="Bao Y."/>
            <person name="Zhao W."/>
            <person name="Wang W."/>
            <person name="Lu H."/>
            <person name="Wang Q."/>
            <person name="Cui N."/>
            <person name="Li J."/>
            <person name="Chen X."/>
            <person name="Luo L."/>
            <person name="Yu J."/>
            <person name="Kang L."/>
            <person name="Cui F."/>
        </authorList>
    </citation>
    <scope>NUCLEOTIDE SEQUENCE [LARGE SCALE GENOMIC DNA]</scope>
    <source>
        <strain evidence="1">Lst14</strain>
    </source>
</reference>
<name>A0A482X8J7_LAOST</name>
<keyword evidence="2" id="KW-1185">Reference proteome</keyword>
<gene>
    <name evidence="1" type="ORF">LSTR_LSTR005280</name>
</gene>
<dbReference type="SMR" id="A0A482X8J7"/>